<sequence>ALLDIDLDMQEDFWVETESGTLEELVERAQEAFAFIVKHGGIPSRWRSFSMITDVFLVELASIKFLGDSHFPCLTSIAMTFTGPDEHDDEDEFTLSEHIYSRPKLLFLEPPPKLRSIKLEGIPGPYLFGHLNHPQIVGLTCLELRFEGIYPHLVDLNKMLNANPNLQTLRLGSETTFEPAEVDRKQFPSVHLPKLQSLSFIDVASPLWTLHAVTMLDVPNTTSFELTLGMTFLGDDHEEAGVRKLMDHIICDASQATLSPRFPSLRSLTLPSDMQLTFGYDIEQVLAAYPRLKELTLPKCESLAPLLKRPWLSPDIERLRVGVKNLVQLKKVVNSRCKAGLPLHTVLVDDFDLRVRVKQSDRAQLEKYVDFALVLPDGERLNGRYWVGYETLANFG</sequence>
<gene>
    <name evidence="1" type="ORF">RDB_LOCUS79418</name>
</gene>
<name>A0A8H3GIS6_9AGAM</name>
<dbReference type="Gene3D" id="3.80.10.10">
    <property type="entry name" value="Ribonuclease Inhibitor"/>
    <property type="match status" value="1"/>
</dbReference>
<dbReference type="InterPro" id="IPR032675">
    <property type="entry name" value="LRR_dom_sf"/>
</dbReference>
<dbReference type="SUPFAM" id="SSF52047">
    <property type="entry name" value="RNI-like"/>
    <property type="match status" value="1"/>
</dbReference>
<protein>
    <submittedName>
        <fullName evidence="1">Uncharacterized protein</fullName>
    </submittedName>
</protein>
<accession>A0A8H3GIS6</accession>
<dbReference type="Proteomes" id="UP000663826">
    <property type="component" value="Unassembled WGS sequence"/>
</dbReference>
<feature type="non-terminal residue" evidence="1">
    <location>
        <position position="1"/>
    </location>
</feature>
<organism evidence="1 2">
    <name type="scientific">Rhizoctonia solani</name>
    <dbReference type="NCBI Taxonomy" id="456999"/>
    <lineage>
        <taxon>Eukaryota</taxon>
        <taxon>Fungi</taxon>
        <taxon>Dikarya</taxon>
        <taxon>Basidiomycota</taxon>
        <taxon>Agaricomycotina</taxon>
        <taxon>Agaricomycetes</taxon>
        <taxon>Cantharellales</taxon>
        <taxon>Ceratobasidiaceae</taxon>
        <taxon>Rhizoctonia</taxon>
    </lineage>
</organism>
<proteinExistence type="predicted"/>
<dbReference type="EMBL" id="CAJMWQ010001466">
    <property type="protein sequence ID" value="CAE6451657.1"/>
    <property type="molecule type" value="Genomic_DNA"/>
</dbReference>
<dbReference type="AlphaFoldDB" id="A0A8H3GIS6"/>
<reference evidence="1" key="1">
    <citation type="submission" date="2021-01" db="EMBL/GenBank/DDBJ databases">
        <authorList>
            <person name="Kaushik A."/>
        </authorList>
    </citation>
    <scope>NUCLEOTIDE SEQUENCE</scope>
    <source>
        <strain evidence="1">AG1-1B</strain>
    </source>
</reference>
<evidence type="ECO:0000313" key="2">
    <source>
        <dbReference type="Proteomes" id="UP000663826"/>
    </source>
</evidence>
<evidence type="ECO:0000313" key="1">
    <source>
        <dbReference type="EMBL" id="CAE6451657.1"/>
    </source>
</evidence>
<comment type="caution">
    <text evidence="1">The sequence shown here is derived from an EMBL/GenBank/DDBJ whole genome shotgun (WGS) entry which is preliminary data.</text>
</comment>